<feature type="compositionally biased region" description="Low complexity" evidence="1">
    <location>
        <begin position="1"/>
        <end position="16"/>
    </location>
</feature>
<feature type="region of interest" description="Disordered" evidence="1">
    <location>
        <begin position="1"/>
        <end position="22"/>
    </location>
</feature>
<dbReference type="Pfam" id="PF00730">
    <property type="entry name" value="HhH-GPD"/>
    <property type="match status" value="1"/>
</dbReference>
<feature type="domain" description="HhH-GPD" evidence="2">
    <location>
        <begin position="56"/>
        <end position="214"/>
    </location>
</feature>
<dbReference type="eggNOG" id="COG0177">
    <property type="taxonomic scope" value="Bacteria"/>
</dbReference>
<evidence type="ECO:0000256" key="1">
    <source>
        <dbReference type="SAM" id="MobiDB-lite"/>
    </source>
</evidence>
<dbReference type="KEGG" id="fra:Francci3_2526"/>
<dbReference type="SUPFAM" id="SSF48150">
    <property type="entry name" value="DNA-glycosylase"/>
    <property type="match status" value="1"/>
</dbReference>
<dbReference type="InterPro" id="IPR003265">
    <property type="entry name" value="HhH-GPD_domain"/>
</dbReference>
<dbReference type="InterPro" id="IPR011257">
    <property type="entry name" value="DNA_glycosylase"/>
</dbReference>
<dbReference type="AlphaFoldDB" id="Q2JA01"/>
<gene>
    <name evidence="3" type="ordered locus">Francci3_2526</name>
</gene>
<dbReference type="Proteomes" id="UP000001937">
    <property type="component" value="Chromosome"/>
</dbReference>
<sequence>MPTTTPPVGTTPTTQPDQRPGGGCDAVGYGVGVGLHLSQIAEADELLTSDPLALLIGMVLDQQIPLERAFAAPHELTRRLGQPLDAEELAKYDPDALGAIFSQVPALHRFPGSMAKRVQAMCQLIVDTYDGDAARVWTTAADGKELLRRVAALPGFGQQKAKIFVALLGKQLGVTPPGWREASAPFGDEGTFRSIADITDVATRDQVREYKKAMKAAAKAQAG</sequence>
<evidence type="ECO:0000259" key="2">
    <source>
        <dbReference type="Pfam" id="PF00730"/>
    </source>
</evidence>
<organism evidence="3 4">
    <name type="scientific">Frankia casuarinae (strain DSM 45818 / CECT 9043 / HFP020203 / CcI3)</name>
    <dbReference type="NCBI Taxonomy" id="106370"/>
    <lineage>
        <taxon>Bacteria</taxon>
        <taxon>Bacillati</taxon>
        <taxon>Actinomycetota</taxon>
        <taxon>Actinomycetes</taxon>
        <taxon>Frankiales</taxon>
        <taxon>Frankiaceae</taxon>
        <taxon>Frankia</taxon>
    </lineage>
</organism>
<dbReference type="NCBIfam" id="TIGR03252">
    <property type="entry name" value="HhH-GPD-type base excision DNA repair protein"/>
    <property type="match status" value="1"/>
</dbReference>
<dbReference type="Gene3D" id="1.10.340.30">
    <property type="entry name" value="Hypothetical protein, domain 2"/>
    <property type="match status" value="1"/>
</dbReference>
<evidence type="ECO:0000313" key="4">
    <source>
        <dbReference type="Proteomes" id="UP000001937"/>
    </source>
</evidence>
<accession>Q2JA01</accession>
<dbReference type="GO" id="GO:0003824">
    <property type="term" value="F:catalytic activity"/>
    <property type="evidence" value="ECO:0007669"/>
    <property type="project" value="InterPro"/>
</dbReference>
<proteinExistence type="predicted"/>
<dbReference type="STRING" id="106370.Francci3_2526"/>
<dbReference type="InterPro" id="IPR017658">
    <property type="entry name" value="HhH-GPD_base_excis"/>
</dbReference>
<protein>
    <submittedName>
        <fullName evidence="3">HhH-GPD</fullName>
    </submittedName>
</protein>
<dbReference type="EMBL" id="CP000249">
    <property type="protein sequence ID" value="ABD11891.1"/>
    <property type="molecule type" value="Genomic_DNA"/>
</dbReference>
<name>Q2JA01_FRACC</name>
<keyword evidence="4" id="KW-1185">Reference proteome</keyword>
<dbReference type="HOGENOM" id="CLU_117222_0_0_11"/>
<dbReference type="GO" id="GO:0006284">
    <property type="term" value="P:base-excision repair"/>
    <property type="evidence" value="ECO:0007669"/>
    <property type="project" value="InterPro"/>
</dbReference>
<dbReference type="PhylomeDB" id="Q2JA01"/>
<evidence type="ECO:0000313" key="3">
    <source>
        <dbReference type="EMBL" id="ABD11891.1"/>
    </source>
</evidence>
<reference evidence="3 4" key="1">
    <citation type="journal article" date="2007" name="Genome Res.">
        <title>Genome characteristics of facultatively symbiotic Frankia sp. strains reflect host range and host plant biogeography.</title>
        <authorList>
            <person name="Normand P."/>
            <person name="Lapierre P."/>
            <person name="Tisa L.S."/>
            <person name="Gogarten J.P."/>
            <person name="Alloisio N."/>
            <person name="Bagnarol E."/>
            <person name="Bassi C.A."/>
            <person name="Berry A.M."/>
            <person name="Bickhart D.M."/>
            <person name="Choisne N."/>
            <person name="Couloux A."/>
            <person name="Cournoyer B."/>
            <person name="Cruveiller S."/>
            <person name="Daubin V."/>
            <person name="Demange N."/>
            <person name="Francino M.P."/>
            <person name="Goltsman E."/>
            <person name="Huang Y."/>
            <person name="Kopp O.R."/>
            <person name="Labarre L."/>
            <person name="Lapidus A."/>
            <person name="Lavire C."/>
            <person name="Marechal J."/>
            <person name="Martinez M."/>
            <person name="Mastronunzio J.E."/>
            <person name="Mullin B.C."/>
            <person name="Niemann J."/>
            <person name="Pujic P."/>
            <person name="Rawnsley T."/>
            <person name="Rouy Z."/>
            <person name="Schenowitz C."/>
            <person name="Sellstedt A."/>
            <person name="Tavares F."/>
            <person name="Tomkins J.P."/>
            <person name="Vallenet D."/>
            <person name="Valverde C."/>
            <person name="Wall L.G."/>
            <person name="Wang Y."/>
            <person name="Medigue C."/>
            <person name="Benson D.R."/>
        </authorList>
    </citation>
    <scope>NUCLEOTIDE SEQUENCE [LARGE SCALE GENOMIC DNA]</scope>
    <source>
        <strain evidence="4">DSM 45818 / CECT 9043 / CcI3</strain>
    </source>
</reference>